<dbReference type="AlphaFoldDB" id="A0AAW0DBW7"/>
<accession>A0AAW0DBW7</accession>
<organism evidence="1 2">
    <name type="scientific">Favolaschia claudopus</name>
    <dbReference type="NCBI Taxonomy" id="2862362"/>
    <lineage>
        <taxon>Eukaryota</taxon>
        <taxon>Fungi</taxon>
        <taxon>Dikarya</taxon>
        <taxon>Basidiomycota</taxon>
        <taxon>Agaricomycotina</taxon>
        <taxon>Agaricomycetes</taxon>
        <taxon>Agaricomycetidae</taxon>
        <taxon>Agaricales</taxon>
        <taxon>Marasmiineae</taxon>
        <taxon>Mycenaceae</taxon>
        <taxon>Favolaschia</taxon>
    </lineage>
</organism>
<dbReference type="EMBL" id="JAWWNJ010000009">
    <property type="protein sequence ID" value="KAK7048106.1"/>
    <property type="molecule type" value="Genomic_DNA"/>
</dbReference>
<comment type="caution">
    <text evidence="1">The sequence shown here is derived from an EMBL/GenBank/DDBJ whole genome shotgun (WGS) entry which is preliminary data.</text>
</comment>
<dbReference type="Proteomes" id="UP001362999">
    <property type="component" value="Unassembled WGS sequence"/>
</dbReference>
<gene>
    <name evidence="1" type="ORF">R3P38DRAFT_2867402</name>
</gene>
<evidence type="ECO:0000313" key="2">
    <source>
        <dbReference type="Proteomes" id="UP001362999"/>
    </source>
</evidence>
<reference evidence="1 2" key="1">
    <citation type="journal article" date="2024" name="J Genomics">
        <title>Draft genome sequencing and assembly of Favolaschia claudopus CIRM-BRFM 2984 isolated from oak limbs.</title>
        <authorList>
            <person name="Navarro D."/>
            <person name="Drula E."/>
            <person name="Chaduli D."/>
            <person name="Cazenave R."/>
            <person name="Ahrendt S."/>
            <person name="Wang J."/>
            <person name="Lipzen A."/>
            <person name="Daum C."/>
            <person name="Barry K."/>
            <person name="Grigoriev I.V."/>
            <person name="Favel A."/>
            <person name="Rosso M.N."/>
            <person name="Martin F."/>
        </authorList>
    </citation>
    <scope>NUCLEOTIDE SEQUENCE [LARGE SCALE GENOMIC DNA]</scope>
    <source>
        <strain evidence="1 2">CIRM-BRFM 2984</strain>
    </source>
</reference>
<keyword evidence="2" id="KW-1185">Reference proteome</keyword>
<proteinExistence type="predicted"/>
<name>A0AAW0DBW7_9AGAR</name>
<sequence>MLCGNRVVFTILPATLRVKGINFFVSDNTTVTDRRGAGSFDSSRSLVRREPGGGLSSRSLVRIGSIPRWQVPLWVCTSSSLSIHGSSRCLQPIFFSRGHNVVGVSGIAQTRVFLHHLSEPVEDLLPLTRAFCVQPAVSGAAHAVKLKLGSPTLCQRLKSSIWGAYIGESEDVETHPDNLELAKRNRNKKLTKQLFDGERWRVMGY</sequence>
<protein>
    <submittedName>
        <fullName evidence="1">Uncharacterized protein</fullName>
    </submittedName>
</protein>
<evidence type="ECO:0000313" key="1">
    <source>
        <dbReference type="EMBL" id="KAK7048106.1"/>
    </source>
</evidence>